<feature type="region of interest" description="Disordered" evidence="1">
    <location>
        <begin position="331"/>
        <end position="357"/>
    </location>
</feature>
<feature type="transmembrane region" description="Helical" evidence="2">
    <location>
        <begin position="44"/>
        <end position="62"/>
    </location>
</feature>
<comment type="caution">
    <text evidence="4">The sequence shown here is derived from an EMBL/GenBank/DDBJ whole genome shotgun (WGS) entry which is preliminary data.</text>
</comment>
<keyword evidence="2" id="KW-0472">Membrane</keyword>
<dbReference type="AlphaFoldDB" id="A0A437RSC7"/>
<dbReference type="PANTHER" id="PTHR30590">
    <property type="entry name" value="INNER MEMBRANE PROTEIN"/>
    <property type="match status" value="1"/>
</dbReference>
<feature type="transmembrane region" description="Helical" evidence="2">
    <location>
        <begin position="394"/>
        <end position="411"/>
    </location>
</feature>
<feature type="transmembrane region" description="Helical" evidence="2">
    <location>
        <begin position="250"/>
        <end position="268"/>
    </location>
</feature>
<evidence type="ECO:0000259" key="3">
    <source>
        <dbReference type="Pfam" id="PF04235"/>
    </source>
</evidence>
<feature type="transmembrane region" description="Helical" evidence="2">
    <location>
        <begin position="504"/>
        <end position="521"/>
    </location>
</feature>
<dbReference type="Proteomes" id="UP000285575">
    <property type="component" value="Unassembled WGS sequence"/>
</dbReference>
<dbReference type="OrthoDB" id="9807744at2"/>
<organism evidence="4 5">
    <name type="scientific">Rubrivivax rivuli</name>
    <dbReference type="NCBI Taxonomy" id="1862385"/>
    <lineage>
        <taxon>Bacteria</taxon>
        <taxon>Pseudomonadati</taxon>
        <taxon>Pseudomonadota</taxon>
        <taxon>Betaproteobacteria</taxon>
        <taxon>Burkholderiales</taxon>
        <taxon>Sphaerotilaceae</taxon>
        <taxon>Rubrivivax</taxon>
    </lineage>
</organism>
<keyword evidence="2" id="KW-0812">Transmembrane</keyword>
<dbReference type="InterPro" id="IPR052529">
    <property type="entry name" value="Bact_Transport_Assoc"/>
</dbReference>
<keyword evidence="2" id="KW-1133">Transmembrane helix</keyword>
<feature type="transmembrane region" description="Helical" evidence="2">
    <location>
        <begin position="169"/>
        <end position="184"/>
    </location>
</feature>
<feature type="transmembrane region" description="Helical" evidence="2">
    <location>
        <begin position="431"/>
        <end position="451"/>
    </location>
</feature>
<feature type="compositionally biased region" description="Low complexity" evidence="1">
    <location>
        <begin position="1"/>
        <end position="13"/>
    </location>
</feature>
<sequence length="579" mass="63195">MTTSLPADPTPASAEPPAPPAPPPPPPPPMTPLPAAQRIEALDVVRGFALLGIFLMNIEWFSRPFTSFGEGMPRGLTGLNWLASWFIAYFVQGKFWTIFSLVFGMGFAVMLLRAEQTGREFKRVYLRRVLALGVFGAAHFIFLWDGDILFTYAVSALMLMVVLYGRPKPLLLAIAVAVGLGAALDAEGFFGVAAGLALAGLLALFMRSEKKPLRVPLFAFLLLLLGLGLSAGAAALWVLPDAPLEPRLPLTVFGPLTLLMAGLAWRYHQPPAQRALRMGATLYLFAATAMTLMGAVQYFGPDPLALPAASAASAASAPAVAAKALPPASAASGAEKKKKTREERVAEAKAEREKRLKEQAEEKALEIKTFTTGSYGDAVDYRARRFLEKAAGDFGASVLFIGMFLLGAWFVRSGVMERTQDHLPLFRRLALWGLPLGIGLGLASSLIAMHHTPGDRHDGWVMAQGLHMLGNLPACLGYVSLVVLMLHGGPLVSRIRLLAPMGRMALTNYLTQSLICALYFHGYAFGQWGMPRAWQVVFVLVVFAAQLAFSHWWMARFRYGPVEWIWRGFTYRELPRLRV</sequence>
<feature type="domain" description="DUF418" evidence="3">
    <location>
        <begin position="411"/>
        <end position="572"/>
    </location>
</feature>
<dbReference type="Pfam" id="PF04235">
    <property type="entry name" value="DUF418"/>
    <property type="match status" value="1"/>
</dbReference>
<feature type="region of interest" description="Disordered" evidence="1">
    <location>
        <begin position="1"/>
        <end position="33"/>
    </location>
</feature>
<evidence type="ECO:0000256" key="1">
    <source>
        <dbReference type="SAM" id="MobiDB-lite"/>
    </source>
</evidence>
<evidence type="ECO:0000313" key="4">
    <source>
        <dbReference type="EMBL" id="RVU49642.1"/>
    </source>
</evidence>
<feature type="transmembrane region" description="Helical" evidence="2">
    <location>
        <begin position="218"/>
        <end position="238"/>
    </location>
</feature>
<feature type="transmembrane region" description="Helical" evidence="2">
    <location>
        <begin position="190"/>
        <end position="206"/>
    </location>
</feature>
<evidence type="ECO:0000256" key="2">
    <source>
        <dbReference type="SAM" id="Phobius"/>
    </source>
</evidence>
<feature type="transmembrane region" description="Helical" evidence="2">
    <location>
        <begin position="82"/>
        <end position="112"/>
    </location>
</feature>
<name>A0A437RSC7_9BURK</name>
<feature type="transmembrane region" description="Helical" evidence="2">
    <location>
        <begin position="471"/>
        <end position="492"/>
    </location>
</feature>
<accession>A0A437RSC7</accession>
<keyword evidence="5" id="KW-1185">Reference proteome</keyword>
<dbReference type="EMBL" id="SACR01000001">
    <property type="protein sequence ID" value="RVU49642.1"/>
    <property type="molecule type" value="Genomic_DNA"/>
</dbReference>
<feature type="transmembrane region" description="Helical" evidence="2">
    <location>
        <begin position="280"/>
        <end position="300"/>
    </location>
</feature>
<reference evidence="4 5" key="1">
    <citation type="submission" date="2019-01" db="EMBL/GenBank/DDBJ databases">
        <authorList>
            <person name="Chen W.-M."/>
        </authorList>
    </citation>
    <scope>NUCLEOTIDE SEQUENCE [LARGE SCALE GENOMIC DNA]</scope>
    <source>
        <strain evidence="4 5">KYPY4</strain>
    </source>
</reference>
<feature type="transmembrane region" description="Helical" evidence="2">
    <location>
        <begin position="148"/>
        <end position="164"/>
    </location>
</feature>
<evidence type="ECO:0000313" key="5">
    <source>
        <dbReference type="Proteomes" id="UP000285575"/>
    </source>
</evidence>
<feature type="compositionally biased region" description="Basic and acidic residues" evidence="1">
    <location>
        <begin position="340"/>
        <end position="357"/>
    </location>
</feature>
<feature type="transmembrane region" description="Helical" evidence="2">
    <location>
        <begin position="124"/>
        <end position="142"/>
    </location>
</feature>
<dbReference type="InterPro" id="IPR007349">
    <property type="entry name" value="DUF418"/>
</dbReference>
<dbReference type="PANTHER" id="PTHR30590:SF2">
    <property type="entry name" value="INNER MEMBRANE PROTEIN"/>
    <property type="match status" value="1"/>
</dbReference>
<protein>
    <submittedName>
        <fullName evidence="4">DUF418 domain-containing protein</fullName>
    </submittedName>
</protein>
<proteinExistence type="predicted"/>
<gene>
    <name evidence="4" type="ORF">EOE66_03545</name>
</gene>
<feature type="transmembrane region" description="Helical" evidence="2">
    <location>
        <begin position="533"/>
        <end position="554"/>
    </location>
</feature>
<feature type="compositionally biased region" description="Pro residues" evidence="1">
    <location>
        <begin position="14"/>
        <end position="32"/>
    </location>
</feature>